<dbReference type="Proteomes" id="UP000267844">
    <property type="component" value="Unassembled WGS sequence"/>
</dbReference>
<feature type="transmembrane region" description="Helical" evidence="6">
    <location>
        <begin position="360"/>
        <end position="382"/>
    </location>
</feature>
<feature type="transmembrane region" description="Helical" evidence="6">
    <location>
        <begin position="247"/>
        <end position="273"/>
    </location>
</feature>
<dbReference type="GO" id="GO:0015297">
    <property type="term" value="F:antiporter activity"/>
    <property type="evidence" value="ECO:0007669"/>
    <property type="project" value="InterPro"/>
</dbReference>
<dbReference type="GO" id="GO:0005886">
    <property type="term" value="C:plasma membrane"/>
    <property type="evidence" value="ECO:0007669"/>
    <property type="project" value="UniProtKB-SubCell"/>
</dbReference>
<keyword evidence="2" id="KW-1003">Cell membrane</keyword>
<feature type="transmembrane region" description="Helical" evidence="6">
    <location>
        <begin position="203"/>
        <end position="226"/>
    </location>
</feature>
<dbReference type="GO" id="GO:0042910">
    <property type="term" value="F:xenobiotic transmembrane transporter activity"/>
    <property type="evidence" value="ECO:0007669"/>
    <property type="project" value="InterPro"/>
</dbReference>
<evidence type="ECO:0000256" key="6">
    <source>
        <dbReference type="SAM" id="Phobius"/>
    </source>
</evidence>
<feature type="transmembrane region" description="Helical" evidence="6">
    <location>
        <begin position="181"/>
        <end position="197"/>
    </location>
</feature>
<comment type="subcellular location">
    <subcellularLocation>
        <location evidence="1">Cell membrane</location>
        <topology evidence="1">Multi-pass membrane protein</topology>
    </subcellularLocation>
</comment>
<dbReference type="InterPro" id="IPR002528">
    <property type="entry name" value="MATE_fam"/>
</dbReference>
<evidence type="ECO:0008006" key="9">
    <source>
        <dbReference type="Google" id="ProtNLM"/>
    </source>
</evidence>
<feature type="transmembrane region" description="Helical" evidence="6">
    <location>
        <begin position="394"/>
        <end position="410"/>
    </location>
</feature>
<feature type="transmembrane region" description="Helical" evidence="6">
    <location>
        <begin position="148"/>
        <end position="169"/>
    </location>
</feature>
<evidence type="ECO:0000256" key="2">
    <source>
        <dbReference type="ARBA" id="ARBA00022475"/>
    </source>
</evidence>
<dbReference type="Pfam" id="PF01554">
    <property type="entry name" value="MatE"/>
    <property type="match status" value="1"/>
</dbReference>
<keyword evidence="3 6" id="KW-0812">Transmembrane</keyword>
<dbReference type="PANTHER" id="PTHR30250">
    <property type="entry name" value="PST FAMILY PREDICTED COLANIC ACID TRANSPORTER"/>
    <property type="match status" value="1"/>
</dbReference>
<feature type="transmembrane region" description="Helical" evidence="6">
    <location>
        <begin position="328"/>
        <end position="348"/>
    </location>
</feature>
<organism evidence="7 8">
    <name type="scientific">Empedobacter falsenii</name>
    <dbReference type="NCBI Taxonomy" id="343874"/>
    <lineage>
        <taxon>Bacteria</taxon>
        <taxon>Pseudomonadati</taxon>
        <taxon>Bacteroidota</taxon>
        <taxon>Flavobacteriia</taxon>
        <taxon>Flavobacteriales</taxon>
        <taxon>Weeksellaceae</taxon>
        <taxon>Empedobacter</taxon>
    </lineage>
</organism>
<feature type="transmembrane region" description="Helical" evidence="6">
    <location>
        <begin position="416"/>
        <end position="438"/>
    </location>
</feature>
<evidence type="ECO:0000256" key="4">
    <source>
        <dbReference type="ARBA" id="ARBA00022989"/>
    </source>
</evidence>
<gene>
    <name evidence="7" type="ORF">EGI89_03185</name>
</gene>
<name>A0A427BRQ2_9FLAO</name>
<dbReference type="InterPro" id="IPR050833">
    <property type="entry name" value="Poly_Biosynth_Transport"/>
</dbReference>
<keyword evidence="5 6" id="KW-0472">Membrane</keyword>
<feature type="transmembrane region" description="Helical" evidence="6">
    <location>
        <begin position="105"/>
        <end position="128"/>
    </location>
</feature>
<evidence type="ECO:0000256" key="1">
    <source>
        <dbReference type="ARBA" id="ARBA00004651"/>
    </source>
</evidence>
<dbReference type="AlphaFoldDB" id="A0A427BRQ2"/>
<proteinExistence type="predicted"/>
<accession>A0A427BRQ2</accession>
<comment type="caution">
    <text evidence="7">The sequence shown here is derived from an EMBL/GenBank/DDBJ whole genome shotgun (WGS) entry which is preliminary data.</text>
</comment>
<feature type="transmembrane region" description="Helical" evidence="6">
    <location>
        <begin position="72"/>
        <end position="93"/>
    </location>
</feature>
<protein>
    <recommendedName>
        <fullName evidence="9">Polysaccharide biosynthesis protein</fullName>
    </recommendedName>
</protein>
<keyword evidence="4 6" id="KW-1133">Transmembrane helix</keyword>
<evidence type="ECO:0000256" key="3">
    <source>
        <dbReference type="ARBA" id="ARBA00022692"/>
    </source>
</evidence>
<reference evidence="7 8" key="1">
    <citation type="submission" date="2018-10" db="EMBL/GenBank/DDBJ databases">
        <title>Transmission dynamics of multidrug resistant bacteria on intensive care unit surfaces.</title>
        <authorList>
            <person name="D'Souza A.W."/>
            <person name="Potter R.F."/>
            <person name="Wallace M."/>
            <person name="Shupe A."/>
            <person name="Patel S."/>
            <person name="Sun S."/>
            <person name="Gul D."/>
            <person name="Kwon J.H."/>
            <person name="Andleeb S."/>
            <person name="Burnham C.-A.D."/>
            <person name="Dantas G."/>
        </authorList>
    </citation>
    <scope>NUCLEOTIDE SEQUENCE [LARGE SCALE GENOMIC DNA]</scope>
    <source>
        <strain evidence="7 8">WF_348</strain>
    </source>
</reference>
<feature type="transmembrane region" description="Helical" evidence="6">
    <location>
        <begin position="32"/>
        <end position="52"/>
    </location>
</feature>
<dbReference type="EMBL" id="RHPO01000004">
    <property type="protein sequence ID" value="RRT93421.1"/>
    <property type="molecule type" value="Genomic_DNA"/>
</dbReference>
<evidence type="ECO:0000256" key="5">
    <source>
        <dbReference type="ARBA" id="ARBA00023136"/>
    </source>
</evidence>
<feature type="transmembrane region" description="Helical" evidence="6">
    <location>
        <begin position="279"/>
        <end position="302"/>
    </location>
</feature>
<evidence type="ECO:0000313" key="7">
    <source>
        <dbReference type="EMBL" id="RRT93421.1"/>
    </source>
</evidence>
<sequence>MRSTIIYTKRQKLQMLEKSKNIIKNKEIKQGLITLFLRGIGVLTLFGFTIFFNRNFDSSVVGDYEFTRMFLLVSGSICLFGTDISILYFAGRLKSEERFYELKKLYYKISILSFLFCLIIGLIFFIFFDSTFINSFFGSENSYKITSYSILFLFFNVWTLFNTEVLRALDQIVWSELFRNTFKFFPVIFGAIILYGSEKEESIVFYYILGFVILGLITSVFVLVLLSKIPKSKHDYSSITYREIIDYSLPMGISSFAVYLFSTIDIIILRNYFSSSDVALYALGIKIMAILSMVILSINVNLSPQIAELYLKNELDELKKVLRHSSRFIFLLSVTIGLIIILFSDYILPIFGAEYIAAKTALLILVIGQILISSLGSSAAYLNMTGRPKVFRSFLLIALLINLSLNLILIPKFGIIGASITYVLTILFWNLCAVIYIYQKDKIKIYIN</sequence>
<evidence type="ECO:0000313" key="8">
    <source>
        <dbReference type="Proteomes" id="UP000267844"/>
    </source>
</evidence>
<dbReference type="PANTHER" id="PTHR30250:SF11">
    <property type="entry name" value="O-ANTIGEN TRANSPORTER-RELATED"/>
    <property type="match status" value="1"/>
</dbReference>